<dbReference type="Proteomes" id="UP000006591">
    <property type="component" value="Chromosome 2"/>
</dbReference>
<dbReference type="EnsemblPlants" id="ONIVA02G09940.1">
    <property type="protein sequence ID" value="ONIVA02G09940.1"/>
    <property type="gene ID" value="ONIVA02G09940"/>
</dbReference>
<evidence type="ECO:0000256" key="1">
    <source>
        <dbReference type="SAM" id="MobiDB-lite"/>
    </source>
</evidence>
<feature type="region of interest" description="Disordered" evidence="1">
    <location>
        <begin position="1"/>
        <end position="79"/>
    </location>
</feature>
<feature type="compositionally biased region" description="Basic residues" evidence="1">
    <location>
        <begin position="24"/>
        <end position="37"/>
    </location>
</feature>
<keyword evidence="3" id="KW-1185">Reference proteome</keyword>
<feature type="compositionally biased region" description="Pro residues" evidence="1">
    <location>
        <begin position="1"/>
        <end position="12"/>
    </location>
</feature>
<evidence type="ECO:0000313" key="3">
    <source>
        <dbReference type="Proteomes" id="UP000006591"/>
    </source>
</evidence>
<organism evidence="2">
    <name type="scientific">Oryza nivara</name>
    <name type="common">Indian wild rice</name>
    <name type="synonym">Oryza sativa f. spontanea</name>
    <dbReference type="NCBI Taxonomy" id="4536"/>
    <lineage>
        <taxon>Eukaryota</taxon>
        <taxon>Viridiplantae</taxon>
        <taxon>Streptophyta</taxon>
        <taxon>Embryophyta</taxon>
        <taxon>Tracheophyta</taxon>
        <taxon>Spermatophyta</taxon>
        <taxon>Magnoliopsida</taxon>
        <taxon>Liliopsida</taxon>
        <taxon>Poales</taxon>
        <taxon>Poaceae</taxon>
        <taxon>BOP clade</taxon>
        <taxon>Oryzoideae</taxon>
        <taxon>Oryzeae</taxon>
        <taxon>Oryzinae</taxon>
        <taxon>Oryza</taxon>
    </lineage>
</organism>
<dbReference type="HOGENOM" id="CLU_2610145_0_0_1"/>
<reference evidence="2" key="2">
    <citation type="submission" date="2018-04" db="EMBL/GenBank/DDBJ databases">
        <title>OnivRS2 (Oryza nivara Reference Sequence Version 2).</title>
        <authorList>
            <person name="Zhang J."/>
            <person name="Kudrna D."/>
            <person name="Lee S."/>
            <person name="Talag J."/>
            <person name="Rajasekar S."/>
            <person name="Welchert J."/>
            <person name="Hsing Y.-I."/>
            <person name="Wing R.A."/>
        </authorList>
    </citation>
    <scope>NUCLEOTIDE SEQUENCE [LARGE SCALE GENOMIC DNA]</scope>
    <source>
        <strain evidence="2">SL10</strain>
    </source>
</reference>
<name>A0A0E0G3N0_ORYNI</name>
<reference evidence="2" key="1">
    <citation type="submission" date="2015-04" db="UniProtKB">
        <authorList>
            <consortium name="EnsemblPlants"/>
        </authorList>
    </citation>
    <scope>IDENTIFICATION</scope>
    <source>
        <strain evidence="2">SL10</strain>
    </source>
</reference>
<proteinExistence type="predicted"/>
<dbReference type="Gramene" id="ONIVA02G09940.1">
    <property type="protein sequence ID" value="ONIVA02G09940.1"/>
    <property type="gene ID" value="ONIVA02G09940"/>
</dbReference>
<evidence type="ECO:0000313" key="2">
    <source>
        <dbReference type="EnsemblPlants" id="ONIVA02G09940.1"/>
    </source>
</evidence>
<dbReference type="AlphaFoldDB" id="A0A0E0G3N0"/>
<sequence length="79" mass="8539">MALPEQPLPCPERPASGAAAAARPSRHLHPPSRRPPRRFGSLLPISGGRAPLRRLLCKPRSSREERLSSEGGNEPSSLL</sequence>
<accession>A0A0E0G3N0</accession>
<protein>
    <submittedName>
        <fullName evidence="2">Uncharacterized protein</fullName>
    </submittedName>
</protein>
<feature type="compositionally biased region" description="Low complexity" evidence="1">
    <location>
        <begin position="13"/>
        <end position="23"/>
    </location>
</feature>